<organism evidence="1 2">
    <name type="scientific">Caerostris extrusa</name>
    <name type="common">Bark spider</name>
    <name type="synonym">Caerostris bankana</name>
    <dbReference type="NCBI Taxonomy" id="172846"/>
    <lineage>
        <taxon>Eukaryota</taxon>
        <taxon>Metazoa</taxon>
        <taxon>Ecdysozoa</taxon>
        <taxon>Arthropoda</taxon>
        <taxon>Chelicerata</taxon>
        <taxon>Arachnida</taxon>
        <taxon>Araneae</taxon>
        <taxon>Araneomorphae</taxon>
        <taxon>Entelegynae</taxon>
        <taxon>Araneoidea</taxon>
        <taxon>Araneidae</taxon>
        <taxon>Caerostris</taxon>
    </lineage>
</organism>
<reference evidence="1 2" key="1">
    <citation type="submission" date="2021-06" db="EMBL/GenBank/DDBJ databases">
        <title>Caerostris extrusa draft genome.</title>
        <authorList>
            <person name="Kono N."/>
            <person name="Arakawa K."/>
        </authorList>
    </citation>
    <scope>NUCLEOTIDE SEQUENCE [LARGE SCALE GENOMIC DNA]</scope>
</reference>
<evidence type="ECO:0000313" key="2">
    <source>
        <dbReference type="Proteomes" id="UP001054945"/>
    </source>
</evidence>
<dbReference type="Proteomes" id="UP001054945">
    <property type="component" value="Unassembled WGS sequence"/>
</dbReference>
<keyword evidence="2" id="KW-1185">Reference proteome</keyword>
<proteinExistence type="predicted"/>
<sequence>MSASANWLARGRKRFIKVLLLVKNFLSPPNPTLIKAFGAKTNSSPGLDSPLMKTRRHFCGDKWAVTAINTRRNTPIDIESSSFRFSIYFNKNLEQLFILLLWLSTCSTPISKTHCPYNRLMAN</sequence>
<accession>A0AAV4WGC6</accession>
<evidence type="ECO:0000313" key="1">
    <source>
        <dbReference type="EMBL" id="GIY80869.1"/>
    </source>
</evidence>
<gene>
    <name evidence="1" type="ORF">CEXT_381781</name>
</gene>
<dbReference type="EMBL" id="BPLR01016058">
    <property type="protein sequence ID" value="GIY80869.1"/>
    <property type="molecule type" value="Genomic_DNA"/>
</dbReference>
<protein>
    <submittedName>
        <fullName evidence="1">Uncharacterized protein</fullName>
    </submittedName>
</protein>
<comment type="caution">
    <text evidence="1">The sequence shown here is derived from an EMBL/GenBank/DDBJ whole genome shotgun (WGS) entry which is preliminary data.</text>
</comment>
<dbReference type="AlphaFoldDB" id="A0AAV4WGC6"/>
<name>A0AAV4WGC6_CAEEX</name>